<dbReference type="OrthoDB" id="881766at2"/>
<proteinExistence type="predicted"/>
<keyword evidence="2" id="KW-1185">Reference proteome</keyword>
<dbReference type="Proteomes" id="UP000184364">
    <property type="component" value="Unassembled WGS sequence"/>
</dbReference>
<evidence type="ECO:0000313" key="2">
    <source>
        <dbReference type="Proteomes" id="UP000184364"/>
    </source>
</evidence>
<evidence type="ECO:0008006" key="3">
    <source>
        <dbReference type="Google" id="ProtNLM"/>
    </source>
</evidence>
<protein>
    <recommendedName>
        <fullName evidence="3">DUF4276 family protein</fullName>
    </recommendedName>
</protein>
<name>A0A1M6Z235_9FLAO</name>
<dbReference type="EMBL" id="FRAV01000014">
    <property type="protein sequence ID" value="SHL24389.1"/>
    <property type="molecule type" value="Genomic_DNA"/>
</dbReference>
<reference evidence="2" key="1">
    <citation type="submission" date="2016-11" db="EMBL/GenBank/DDBJ databases">
        <authorList>
            <person name="Varghese N."/>
            <person name="Submissions S."/>
        </authorList>
    </citation>
    <scope>NUCLEOTIDE SEQUENCE [LARGE SCALE GENOMIC DNA]</scope>
    <source>
        <strain evidence="2">DSM 26899</strain>
    </source>
</reference>
<dbReference type="STRING" id="1302687.SAMN05444267_101484"/>
<dbReference type="AlphaFoldDB" id="A0A1M6Z235"/>
<dbReference type="RefSeq" id="WP_073292896.1">
    <property type="nucleotide sequence ID" value="NZ_FRAV01000014.1"/>
</dbReference>
<accession>A0A1M6Z235</accession>
<sequence>MKIGLVGEAPNDTECIQVLLEKKYTEFNFFFMLNRINGSNLENQKVKRILRVEYESEKPDIVIFIRDLDAILPNKSMLSRRKTYFNEFNSVVDKKGIFFLNVYEIEALILANHEIFNLTFNSQLVISENVMSISEPKEYLKNFSRQYDESMNVGIFKDLSFETVHDNCLYFEKFIKDFEKLIVKLKGDN</sequence>
<gene>
    <name evidence="1" type="ORF">SAMN05444267_101484</name>
</gene>
<organism evidence="1 2">
    <name type="scientific">Chryseobacterium polytrichastri</name>
    <dbReference type="NCBI Taxonomy" id="1302687"/>
    <lineage>
        <taxon>Bacteria</taxon>
        <taxon>Pseudomonadati</taxon>
        <taxon>Bacteroidota</taxon>
        <taxon>Flavobacteriia</taxon>
        <taxon>Flavobacteriales</taxon>
        <taxon>Weeksellaceae</taxon>
        <taxon>Chryseobacterium group</taxon>
        <taxon>Chryseobacterium</taxon>
    </lineage>
</organism>
<evidence type="ECO:0000313" key="1">
    <source>
        <dbReference type="EMBL" id="SHL24389.1"/>
    </source>
</evidence>